<dbReference type="EMBL" id="LBMM01002273">
    <property type="protein sequence ID" value="KMQ95034.1"/>
    <property type="molecule type" value="Genomic_DNA"/>
</dbReference>
<comment type="caution">
    <text evidence="2">The sequence shown here is derived from an EMBL/GenBank/DDBJ whole genome shotgun (WGS) entry which is preliminary data.</text>
</comment>
<proteinExistence type="predicted"/>
<dbReference type="Proteomes" id="UP000036403">
    <property type="component" value="Unassembled WGS sequence"/>
</dbReference>
<sequence>MITALPVPSVKVFHKTYYQEKGSRIGNSQPGSPLAESEAVLAMIDKEPPEYYFCGKVNSLYVVVGSLLLGAVVLVVGLVQLAPGAEAAQNSAALIVAGSSLLVIGVFLAPLRAVCIRKQSAAQKDGTHQRSVTSIDMLLAQHSILVFDRSFARSIRSCHIDRDFTVLTPDELEDLVGRSTSNNLENKPHKQGHNT</sequence>
<protein>
    <submittedName>
        <fullName evidence="2">Uncharacterized protein</fullName>
    </submittedName>
</protein>
<feature type="transmembrane region" description="Helical" evidence="1">
    <location>
        <begin position="91"/>
        <end position="111"/>
    </location>
</feature>
<keyword evidence="1" id="KW-0472">Membrane</keyword>
<evidence type="ECO:0000313" key="3">
    <source>
        <dbReference type="Proteomes" id="UP000036403"/>
    </source>
</evidence>
<keyword evidence="3" id="KW-1185">Reference proteome</keyword>
<reference evidence="2 3" key="1">
    <citation type="submission" date="2015-04" db="EMBL/GenBank/DDBJ databases">
        <title>Lasius niger genome sequencing.</title>
        <authorList>
            <person name="Konorov E.A."/>
            <person name="Nikitin M.A."/>
            <person name="Kirill M.V."/>
            <person name="Chang P."/>
        </authorList>
    </citation>
    <scope>NUCLEOTIDE SEQUENCE [LARGE SCALE GENOMIC DNA]</scope>
    <source>
        <tissue evidence="2">Whole</tissue>
    </source>
</reference>
<feature type="transmembrane region" description="Helical" evidence="1">
    <location>
        <begin position="60"/>
        <end position="79"/>
    </location>
</feature>
<name>A0A0J7KXM4_LASNI</name>
<evidence type="ECO:0000313" key="2">
    <source>
        <dbReference type="EMBL" id="KMQ95034.1"/>
    </source>
</evidence>
<accession>A0A0J7KXM4</accession>
<dbReference type="PaxDb" id="67767-A0A0J7KXM4"/>
<gene>
    <name evidence="2" type="ORF">RF55_4772</name>
</gene>
<organism evidence="2 3">
    <name type="scientific">Lasius niger</name>
    <name type="common">Black garden ant</name>
    <dbReference type="NCBI Taxonomy" id="67767"/>
    <lineage>
        <taxon>Eukaryota</taxon>
        <taxon>Metazoa</taxon>
        <taxon>Ecdysozoa</taxon>
        <taxon>Arthropoda</taxon>
        <taxon>Hexapoda</taxon>
        <taxon>Insecta</taxon>
        <taxon>Pterygota</taxon>
        <taxon>Neoptera</taxon>
        <taxon>Endopterygota</taxon>
        <taxon>Hymenoptera</taxon>
        <taxon>Apocrita</taxon>
        <taxon>Aculeata</taxon>
        <taxon>Formicoidea</taxon>
        <taxon>Formicidae</taxon>
        <taxon>Formicinae</taxon>
        <taxon>Lasius</taxon>
        <taxon>Lasius</taxon>
    </lineage>
</organism>
<dbReference type="AlphaFoldDB" id="A0A0J7KXM4"/>
<dbReference type="OrthoDB" id="7684313at2759"/>
<keyword evidence="1" id="KW-1133">Transmembrane helix</keyword>
<keyword evidence="1" id="KW-0812">Transmembrane</keyword>
<evidence type="ECO:0000256" key="1">
    <source>
        <dbReference type="SAM" id="Phobius"/>
    </source>
</evidence>